<reference evidence="2" key="1">
    <citation type="journal article" date="2019" name="Int. J. Syst. Evol. Microbiol.">
        <title>The Global Catalogue of Microorganisms (GCM) 10K type strain sequencing project: providing services to taxonomists for standard genome sequencing and annotation.</title>
        <authorList>
            <consortium name="The Broad Institute Genomics Platform"/>
            <consortium name="The Broad Institute Genome Sequencing Center for Infectious Disease"/>
            <person name="Wu L."/>
            <person name="Ma J."/>
        </authorList>
    </citation>
    <scope>NUCLEOTIDE SEQUENCE [LARGE SCALE GENOMIC DNA]</scope>
    <source>
        <strain evidence="2">JCM 12165</strain>
    </source>
</reference>
<evidence type="ECO:0000313" key="1">
    <source>
        <dbReference type="EMBL" id="MFD1527927.1"/>
    </source>
</evidence>
<name>A0ABW4FCJ6_9PSEU</name>
<protein>
    <submittedName>
        <fullName evidence="1">Uncharacterized protein</fullName>
    </submittedName>
</protein>
<dbReference type="Proteomes" id="UP001597145">
    <property type="component" value="Unassembled WGS sequence"/>
</dbReference>
<evidence type="ECO:0000313" key="2">
    <source>
        <dbReference type="Proteomes" id="UP001597145"/>
    </source>
</evidence>
<accession>A0ABW4FCJ6</accession>
<proteinExistence type="predicted"/>
<dbReference type="RefSeq" id="WP_343971859.1">
    <property type="nucleotide sequence ID" value="NZ_BAAAJG010000003.1"/>
</dbReference>
<comment type="caution">
    <text evidence="1">The sequence shown here is derived from an EMBL/GenBank/DDBJ whole genome shotgun (WGS) entry which is preliminary data.</text>
</comment>
<keyword evidence="2" id="KW-1185">Reference proteome</keyword>
<gene>
    <name evidence="1" type="ORF">ACFSCY_00560</name>
</gene>
<sequence>MPPSTVHFNGGVNLPDAETVLRSPNGCRLLDLHREILACHSHGAVGNQP</sequence>
<organism evidence="1 2">
    <name type="scientific">Pseudonocardia aurantiaca</name>
    <dbReference type="NCBI Taxonomy" id="75290"/>
    <lineage>
        <taxon>Bacteria</taxon>
        <taxon>Bacillati</taxon>
        <taxon>Actinomycetota</taxon>
        <taxon>Actinomycetes</taxon>
        <taxon>Pseudonocardiales</taxon>
        <taxon>Pseudonocardiaceae</taxon>
        <taxon>Pseudonocardia</taxon>
    </lineage>
</organism>
<dbReference type="EMBL" id="JBHUCP010000001">
    <property type="protein sequence ID" value="MFD1527927.1"/>
    <property type="molecule type" value="Genomic_DNA"/>
</dbReference>